<protein>
    <submittedName>
        <fullName evidence="4">Sporulation initiation phosphotransferase F</fullName>
    </submittedName>
</protein>
<dbReference type="Gene3D" id="3.40.50.2300">
    <property type="match status" value="1"/>
</dbReference>
<evidence type="ECO:0000259" key="3">
    <source>
        <dbReference type="PROSITE" id="PS50110"/>
    </source>
</evidence>
<dbReference type="SUPFAM" id="SSF52172">
    <property type="entry name" value="CheY-like"/>
    <property type="match status" value="1"/>
</dbReference>
<organism evidence="4 5">
    <name type="scientific">Virgibacillus oceani</name>
    <dbReference type="NCBI Taxonomy" id="1479511"/>
    <lineage>
        <taxon>Bacteria</taxon>
        <taxon>Bacillati</taxon>
        <taxon>Bacillota</taxon>
        <taxon>Bacilli</taxon>
        <taxon>Bacillales</taxon>
        <taxon>Bacillaceae</taxon>
        <taxon>Virgibacillus</taxon>
    </lineage>
</organism>
<dbReference type="RefSeq" id="WP_188456877.1">
    <property type="nucleotide sequence ID" value="NZ_BMFR01000028.1"/>
</dbReference>
<dbReference type="SMART" id="SM00448">
    <property type="entry name" value="REC"/>
    <property type="match status" value="1"/>
</dbReference>
<gene>
    <name evidence="4" type="primary">spo0F</name>
    <name evidence="4" type="ORF">GCM10011398_37180</name>
</gene>
<sequence>MKKEILVVDDQPGIRLLLHEIFTSEGYKVTTAKTGKEALDKIHNNPFDLIMLDYKLPIIDGSQVLHQMEQEEIAIPAILMSGLAEDIIREKDKFSIVKEILAKPFNILDVCTLVKKLLK</sequence>
<dbReference type="Proteomes" id="UP000622860">
    <property type="component" value="Unassembled WGS sequence"/>
</dbReference>
<keyword evidence="5" id="KW-1185">Reference proteome</keyword>
<reference evidence="4" key="2">
    <citation type="submission" date="2020-09" db="EMBL/GenBank/DDBJ databases">
        <authorList>
            <person name="Sun Q."/>
            <person name="Zhou Y."/>
        </authorList>
    </citation>
    <scope>NUCLEOTIDE SEQUENCE</scope>
    <source>
        <strain evidence="4">CGMCC 1.12754</strain>
    </source>
</reference>
<evidence type="ECO:0000256" key="2">
    <source>
        <dbReference type="PROSITE-ProRule" id="PRU00169"/>
    </source>
</evidence>
<dbReference type="Pfam" id="PF00072">
    <property type="entry name" value="Response_reg"/>
    <property type="match status" value="1"/>
</dbReference>
<dbReference type="GO" id="GO:0000160">
    <property type="term" value="P:phosphorelay signal transduction system"/>
    <property type="evidence" value="ECO:0007669"/>
    <property type="project" value="InterPro"/>
</dbReference>
<accession>A0A917MC04</accession>
<dbReference type="PROSITE" id="PS50110">
    <property type="entry name" value="RESPONSE_REGULATORY"/>
    <property type="match status" value="1"/>
</dbReference>
<proteinExistence type="predicted"/>
<dbReference type="InterPro" id="IPR050595">
    <property type="entry name" value="Bact_response_regulator"/>
</dbReference>
<evidence type="ECO:0000313" key="5">
    <source>
        <dbReference type="Proteomes" id="UP000622860"/>
    </source>
</evidence>
<dbReference type="AlphaFoldDB" id="A0A917MC04"/>
<feature type="modified residue" description="4-aspartylphosphate" evidence="2">
    <location>
        <position position="53"/>
    </location>
</feature>
<evidence type="ECO:0000313" key="4">
    <source>
        <dbReference type="EMBL" id="GGG87834.1"/>
    </source>
</evidence>
<dbReference type="PANTHER" id="PTHR44591">
    <property type="entry name" value="STRESS RESPONSE REGULATOR PROTEIN 1"/>
    <property type="match status" value="1"/>
</dbReference>
<dbReference type="InterPro" id="IPR001789">
    <property type="entry name" value="Sig_transdc_resp-reg_receiver"/>
</dbReference>
<dbReference type="EMBL" id="BMFR01000028">
    <property type="protein sequence ID" value="GGG87834.1"/>
    <property type="molecule type" value="Genomic_DNA"/>
</dbReference>
<comment type="caution">
    <text evidence="4">The sequence shown here is derived from an EMBL/GenBank/DDBJ whole genome shotgun (WGS) entry which is preliminary data.</text>
</comment>
<dbReference type="PANTHER" id="PTHR44591:SF3">
    <property type="entry name" value="RESPONSE REGULATORY DOMAIN-CONTAINING PROTEIN"/>
    <property type="match status" value="1"/>
</dbReference>
<reference evidence="4" key="1">
    <citation type="journal article" date="2014" name="Int. J. Syst. Evol. Microbiol.">
        <title>Complete genome sequence of Corynebacterium casei LMG S-19264T (=DSM 44701T), isolated from a smear-ripened cheese.</title>
        <authorList>
            <consortium name="US DOE Joint Genome Institute (JGI-PGF)"/>
            <person name="Walter F."/>
            <person name="Albersmeier A."/>
            <person name="Kalinowski J."/>
            <person name="Ruckert C."/>
        </authorList>
    </citation>
    <scope>NUCLEOTIDE SEQUENCE</scope>
    <source>
        <strain evidence="4">CGMCC 1.12754</strain>
    </source>
</reference>
<evidence type="ECO:0000256" key="1">
    <source>
        <dbReference type="ARBA" id="ARBA00022553"/>
    </source>
</evidence>
<dbReference type="InterPro" id="IPR011006">
    <property type="entry name" value="CheY-like_superfamily"/>
</dbReference>
<name>A0A917MC04_9BACI</name>
<keyword evidence="1 2" id="KW-0597">Phosphoprotein</keyword>
<feature type="domain" description="Response regulatory" evidence="3">
    <location>
        <begin position="4"/>
        <end position="118"/>
    </location>
</feature>